<accession>A0A0P4VZL6</accession>
<keyword evidence="3" id="KW-0813">Transport</keyword>
<evidence type="ECO:0000313" key="10">
    <source>
        <dbReference type="EMBL" id="JAI61511.1"/>
    </source>
</evidence>
<dbReference type="InterPro" id="IPR036259">
    <property type="entry name" value="MFS_trans_sf"/>
</dbReference>
<organism evidence="10">
    <name type="scientific">Scylla olivacea</name>
    <name type="common">Orange mud crab</name>
    <name type="synonym">Cancer olivacea</name>
    <dbReference type="NCBI Taxonomy" id="85551"/>
    <lineage>
        <taxon>Eukaryota</taxon>
        <taxon>Metazoa</taxon>
        <taxon>Ecdysozoa</taxon>
        <taxon>Arthropoda</taxon>
        <taxon>Crustacea</taxon>
        <taxon>Multicrustacea</taxon>
        <taxon>Malacostraca</taxon>
        <taxon>Eumalacostraca</taxon>
        <taxon>Eucarida</taxon>
        <taxon>Decapoda</taxon>
        <taxon>Pleocyemata</taxon>
        <taxon>Brachyura</taxon>
        <taxon>Eubrachyura</taxon>
        <taxon>Portunoidea</taxon>
        <taxon>Portunidae</taxon>
        <taxon>Portuninae</taxon>
        <taxon>Scylla</taxon>
    </lineage>
</organism>
<keyword evidence="5 8" id="KW-1133">Transmembrane helix</keyword>
<evidence type="ECO:0000256" key="5">
    <source>
        <dbReference type="ARBA" id="ARBA00022989"/>
    </source>
</evidence>
<name>A0A0P4VZL6_SCYOL</name>
<feature type="transmembrane region" description="Helical" evidence="8">
    <location>
        <begin position="140"/>
        <end position="158"/>
    </location>
</feature>
<feature type="transmembrane region" description="Helical" evidence="8">
    <location>
        <begin position="463"/>
        <end position="484"/>
    </location>
</feature>
<dbReference type="PROSITE" id="PS50850">
    <property type="entry name" value="MFS"/>
    <property type="match status" value="1"/>
</dbReference>
<dbReference type="InterPro" id="IPR020846">
    <property type="entry name" value="MFS_dom"/>
</dbReference>
<feature type="transmembrane region" description="Helical" evidence="8">
    <location>
        <begin position="409"/>
        <end position="431"/>
    </location>
</feature>
<keyword evidence="6 8" id="KW-0472">Membrane</keyword>
<dbReference type="PANTHER" id="PTHR23511">
    <property type="entry name" value="SYNAPTIC VESICLE GLYCOPROTEIN 2"/>
    <property type="match status" value="1"/>
</dbReference>
<feature type="transmembrane region" description="Helical" evidence="8">
    <location>
        <begin position="164"/>
        <end position="186"/>
    </location>
</feature>
<dbReference type="GO" id="GO:0022857">
    <property type="term" value="F:transmembrane transporter activity"/>
    <property type="evidence" value="ECO:0007669"/>
    <property type="project" value="InterPro"/>
</dbReference>
<evidence type="ECO:0000256" key="8">
    <source>
        <dbReference type="SAM" id="Phobius"/>
    </source>
</evidence>
<evidence type="ECO:0000256" key="1">
    <source>
        <dbReference type="ARBA" id="ARBA00004141"/>
    </source>
</evidence>
<dbReference type="AlphaFoldDB" id="A0A0P4VZL6"/>
<sequence>MRQESRQDEGGGNEGGGGEGGGGVCVCVPTVSENVPEMNDPEPVKHNMNDDMDEGEDYEAAITATGYGAFQYWLILIGGFANASDAIEILCVSILLPAAECDLHMTSEDKGWLSGIAFIGMMVGGYVWGCLGDIFGRRSVLMVSLVLNALSGLASSFVQTFPSFLVFRFISGVGVGGSIPLVWAYISEFQPPTKRGAALSIIASFWMVGNVIVAVFALVTIPYDIGFQAPGFVYNSWRVFLTVCALPALITAIVMVWLPESPMFLLTKDRKDEALDVLRKMYSLNTGKQPYTYPIKILSTAGLKVQKETRLTKWGTFTSAVLQTWRLTKALFSRSLIFATSIMIIINFTIQFGYYGLWLWFPELFNRLEQYYNEHPYHNVSVCDLTEYHGNGTQQNTCKDDGHNVDTSALISILITSIAPLPANMWTIVCMDKLGRKFFLVFSMILSGIAAFGVYLVKSSLDNLILACVFGAVCTMGFNALDCLGAELFPTHLRSTALAVTLMAARIGAILGTVTFGYLVDLYCAIPLLLVAAFLIFGGILGLVLPNTTRIALM</sequence>
<feature type="transmembrane region" description="Helical" evidence="8">
    <location>
        <begin position="111"/>
        <end position="128"/>
    </location>
</feature>
<dbReference type="InterPro" id="IPR005828">
    <property type="entry name" value="MFS_sugar_transport-like"/>
</dbReference>
<evidence type="ECO:0000256" key="4">
    <source>
        <dbReference type="ARBA" id="ARBA00022692"/>
    </source>
</evidence>
<evidence type="ECO:0000256" key="2">
    <source>
        <dbReference type="ARBA" id="ARBA00008335"/>
    </source>
</evidence>
<feature type="transmembrane region" description="Helical" evidence="8">
    <location>
        <begin position="336"/>
        <end position="361"/>
    </location>
</feature>
<feature type="transmembrane region" description="Helical" evidence="8">
    <location>
        <begin position="72"/>
        <end position="99"/>
    </location>
</feature>
<comment type="subcellular location">
    <subcellularLocation>
        <location evidence="1">Membrane</location>
        <topology evidence="1">Multi-pass membrane protein</topology>
    </subcellularLocation>
</comment>
<dbReference type="GO" id="GO:0016020">
    <property type="term" value="C:membrane"/>
    <property type="evidence" value="ECO:0007669"/>
    <property type="project" value="UniProtKB-SubCell"/>
</dbReference>
<evidence type="ECO:0000256" key="7">
    <source>
        <dbReference type="SAM" id="MobiDB-lite"/>
    </source>
</evidence>
<dbReference type="InterPro" id="IPR005829">
    <property type="entry name" value="Sugar_transporter_CS"/>
</dbReference>
<dbReference type="PROSITE" id="PS00217">
    <property type="entry name" value="SUGAR_TRANSPORT_2"/>
    <property type="match status" value="1"/>
</dbReference>
<proteinExistence type="inferred from homology"/>
<feature type="region of interest" description="Disordered" evidence="7">
    <location>
        <begin position="1"/>
        <end position="23"/>
    </location>
</feature>
<dbReference type="Pfam" id="PF00083">
    <property type="entry name" value="Sugar_tr"/>
    <property type="match status" value="1"/>
</dbReference>
<evidence type="ECO:0000259" key="9">
    <source>
        <dbReference type="PROSITE" id="PS50850"/>
    </source>
</evidence>
<dbReference type="Gene3D" id="1.20.1250.20">
    <property type="entry name" value="MFS general substrate transporter like domains"/>
    <property type="match status" value="1"/>
</dbReference>
<feature type="compositionally biased region" description="Gly residues" evidence="7">
    <location>
        <begin position="10"/>
        <end position="23"/>
    </location>
</feature>
<dbReference type="PROSITE" id="PS00216">
    <property type="entry name" value="SUGAR_TRANSPORT_1"/>
    <property type="match status" value="1"/>
</dbReference>
<feature type="transmembrane region" description="Helical" evidence="8">
    <location>
        <begin position="239"/>
        <end position="258"/>
    </location>
</feature>
<dbReference type="InterPro" id="IPR011701">
    <property type="entry name" value="MFS"/>
</dbReference>
<dbReference type="Pfam" id="PF07690">
    <property type="entry name" value="MFS_1"/>
    <property type="match status" value="1"/>
</dbReference>
<feature type="transmembrane region" description="Helical" evidence="8">
    <location>
        <begin position="438"/>
        <end position="457"/>
    </location>
</feature>
<dbReference type="EMBL" id="GDRN01084360">
    <property type="protein sequence ID" value="JAI61511.1"/>
    <property type="molecule type" value="Transcribed_RNA"/>
</dbReference>
<reference evidence="10" key="1">
    <citation type="submission" date="2015-09" db="EMBL/GenBank/DDBJ databases">
        <title>Scylla olivacea transcriptome.</title>
        <authorList>
            <person name="Ikhwanuddin M."/>
        </authorList>
    </citation>
    <scope>NUCLEOTIDE SEQUENCE</scope>
</reference>
<feature type="domain" description="Major facilitator superfamily (MFS) profile" evidence="9">
    <location>
        <begin position="71"/>
        <end position="550"/>
    </location>
</feature>
<dbReference type="FunFam" id="1.20.1250.20:FF:000232">
    <property type="entry name" value="Organic cation/carnitine transporter 7"/>
    <property type="match status" value="1"/>
</dbReference>
<protein>
    <recommendedName>
        <fullName evidence="9">Major facilitator superfamily (MFS) profile domain-containing protein</fullName>
    </recommendedName>
</protein>
<dbReference type="PANTHER" id="PTHR23511:SF34">
    <property type="entry name" value="SYNAPTIC VESICLE GLYCOPROTEIN 2"/>
    <property type="match status" value="1"/>
</dbReference>
<dbReference type="SUPFAM" id="SSF103473">
    <property type="entry name" value="MFS general substrate transporter"/>
    <property type="match status" value="1"/>
</dbReference>
<keyword evidence="4 8" id="KW-0812">Transmembrane</keyword>
<evidence type="ECO:0000256" key="3">
    <source>
        <dbReference type="ARBA" id="ARBA00022448"/>
    </source>
</evidence>
<comment type="similarity">
    <text evidence="2">Belongs to the major facilitator superfamily.</text>
</comment>
<feature type="transmembrane region" description="Helical" evidence="8">
    <location>
        <begin position="525"/>
        <end position="545"/>
    </location>
</feature>
<evidence type="ECO:0000256" key="6">
    <source>
        <dbReference type="ARBA" id="ARBA00023136"/>
    </source>
</evidence>
<feature type="transmembrane region" description="Helical" evidence="8">
    <location>
        <begin position="496"/>
        <end position="519"/>
    </location>
</feature>
<feature type="transmembrane region" description="Helical" evidence="8">
    <location>
        <begin position="198"/>
        <end position="219"/>
    </location>
</feature>